<dbReference type="InterPro" id="IPR050863">
    <property type="entry name" value="CenT-Element_Derived"/>
</dbReference>
<dbReference type="AlphaFoldDB" id="A0AAV2YVN7"/>
<name>A0AAV2YVN7_9STRA</name>
<keyword evidence="1" id="KW-0238">DNA-binding</keyword>
<dbReference type="SUPFAM" id="SSF46689">
    <property type="entry name" value="Homeodomain-like"/>
    <property type="match status" value="1"/>
</dbReference>
<accession>A0AAV2YVN7</accession>
<dbReference type="Gene3D" id="1.10.10.60">
    <property type="entry name" value="Homeodomain-like"/>
    <property type="match status" value="1"/>
</dbReference>
<evidence type="ECO:0000259" key="2">
    <source>
        <dbReference type="PROSITE" id="PS51253"/>
    </source>
</evidence>
<dbReference type="Pfam" id="PF03221">
    <property type="entry name" value="HTH_Tnp_Tc5"/>
    <property type="match status" value="1"/>
</dbReference>
<reference evidence="3" key="2">
    <citation type="journal article" date="2023" name="Microbiol Resour">
        <title>Decontamination and Annotation of the Draft Genome Sequence of the Oomycete Lagenidium giganteum ARSEF 373.</title>
        <authorList>
            <person name="Morgan W.R."/>
            <person name="Tartar A."/>
        </authorList>
    </citation>
    <scope>NUCLEOTIDE SEQUENCE</scope>
    <source>
        <strain evidence="3">ARSEF 373</strain>
    </source>
</reference>
<dbReference type="GO" id="GO:0003677">
    <property type="term" value="F:DNA binding"/>
    <property type="evidence" value="ECO:0007669"/>
    <property type="project" value="UniProtKB-KW"/>
</dbReference>
<dbReference type="PANTHER" id="PTHR19303:SF57">
    <property type="entry name" value="HTH CENPB-TYPE DOMAIN-CONTAINING PROTEIN"/>
    <property type="match status" value="1"/>
</dbReference>
<dbReference type="InterPro" id="IPR009057">
    <property type="entry name" value="Homeodomain-like_sf"/>
</dbReference>
<dbReference type="PROSITE" id="PS51253">
    <property type="entry name" value="HTH_CENPB"/>
    <property type="match status" value="1"/>
</dbReference>
<dbReference type="SMART" id="SM00674">
    <property type="entry name" value="CENPB"/>
    <property type="match status" value="1"/>
</dbReference>
<dbReference type="InterPro" id="IPR006600">
    <property type="entry name" value="HTH_CenpB_DNA-bd_dom"/>
</dbReference>
<dbReference type="GO" id="GO:0005634">
    <property type="term" value="C:nucleus"/>
    <property type="evidence" value="ECO:0007669"/>
    <property type="project" value="TreeGrafter"/>
</dbReference>
<sequence length="186" mass="21025">MPRAKFKQREWTFKHKLAVIEHLERSGSMQDTIEAFFPDASETALPNLRRLIYRWRAPQHEIAAMCAKAATSLQKLQRNIGAATTLPLEVEETIVQWVNSLLRDGIPVSPRMLQDYALEAAKPLALPAGSFTASSSWRAAFMRRHKLTIRQRIRKGSIKPDDAAAIRDAFIQDMHELIATITPPPS</sequence>
<protein>
    <recommendedName>
        <fullName evidence="2">HTH CENPB-type domain-containing protein</fullName>
    </recommendedName>
</protein>
<gene>
    <name evidence="3" type="ORF">N0F65_005823</name>
</gene>
<reference evidence="3" key="1">
    <citation type="submission" date="2022-11" db="EMBL/GenBank/DDBJ databases">
        <authorList>
            <person name="Morgan W.R."/>
            <person name="Tartar A."/>
        </authorList>
    </citation>
    <scope>NUCLEOTIDE SEQUENCE</scope>
    <source>
        <strain evidence="3">ARSEF 373</strain>
    </source>
</reference>
<evidence type="ECO:0000256" key="1">
    <source>
        <dbReference type="ARBA" id="ARBA00023125"/>
    </source>
</evidence>
<feature type="domain" description="HTH CENPB-type" evidence="2">
    <location>
        <begin position="78"/>
        <end position="151"/>
    </location>
</feature>
<keyword evidence="4" id="KW-1185">Reference proteome</keyword>
<comment type="caution">
    <text evidence="3">The sequence shown here is derived from an EMBL/GenBank/DDBJ whole genome shotgun (WGS) entry which is preliminary data.</text>
</comment>
<dbReference type="EMBL" id="DAKRPA010000161">
    <property type="protein sequence ID" value="DAZ96644.1"/>
    <property type="molecule type" value="Genomic_DNA"/>
</dbReference>
<evidence type="ECO:0000313" key="4">
    <source>
        <dbReference type="Proteomes" id="UP001146120"/>
    </source>
</evidence>
<organism evidence="3 4">
    <name type="scientific">Lagenidium giganteum</name>
    <dbReference type="NCBI Taxonomy" id="4803"/>
    <lineage>
        <taxon>Eukaryota</taxon>
        <taxon>Sar</taxon>
        <taxon>Stramenopiles</taxon>
        <taxon>Oomycota</taxon>
        <taxon>Peronosporomycetes</taxon>
        <taxon>Pythiales</taxon>
        <taxon>Pythiaceae</taxon>
    </lineage>
</organism>
<proteinExistence type="predicted"/>
<dbReference type="Proteomes" id="UP001146120">
    <property type="component" value="Unassembled WGS sequence"/>
</dbReference>
<evidence type="ECO:0000313" key="3">
    <source>
        <dbReference type="EMBL" id="DAZ96644.1"/>
    </source>
</evidence>
<dbReference type="PANTHER" id="PTHR19303">
    <property type="entry name" value="TRANSPOSON"/>
    <property type="match status" value="1"/>
</dbReference>